<proteinExistence type="predicted"/>
<keyword evidence="2" id="KW-0472">Membrane</keyword>
<sequence>MVQLASFVLPLLAFAGSATALYSPVPRGRQIAAADQHLDRRQSIPIPQNLTTAQLEAGYAAACKAASSPQGLANLTADVNNLTANSIAIQTAFENIAAELAVIDSENLNGGVLFGPRWSEISQQWTNILWASRDTATDTATQLGSFVEIIMPTVVAETDIPLAVQILQDFDGILQNLSTNAEITANNFASLQTNLTVFALSLSDFAAAQKISDDAAIVKLTAEIMSLQVAVKSLTATLIALGLSIGVTIGATSAGSEAADALGFPLFSAGIIIAGALAVAGELATLIALAVELANDKSEIVDLSGQVKNLMAQEVLIEEANSTISVIQTTSIPTMVDQLTAFTNIWAIVHGDIEQSIGFLNDSIEEQNFPLPMIFWTTANQVPCVYEALIPALQNYADGIENSGIPPPSDVPGFTPAVVMDVAQHHLDVQAIVQKSGESNDRSNAGASRCPVPNAGPHAQGWSSSRVPHWQPVRPPAGGLIPVRTLPAARLGAQKMLALSTGGVYDDQRLVTGQPGMHVPGGARHVVDGMGTVRGRGVDRETHAARRAQP</sequence>
<feature type="transmembrane region" description="Helical" evidence="2">
    <location>
        <begin position="234"/>
        <end position="254"/>
    </location>
</feature>
<evidence type="ECO:0000256" key="2">
    <source>
        <dbReference type="SAM" id="Phobius"/>
    </source>
</evidence>
<keyword evidence="3" id="KW-0732">Signal</keyword>
<name>A0A0D2PBT2_HYPSF</name>
<evidence type="ECO:0000256" key="1">
    <source>
        <dbReference type="SAM" id="MobiDB-lite"/>
    </source>
</evidence>
<dbReference type="EMBL" id="KN817599">
    <property type="protein sequence ID" value="KJA17725.1"/>
    <property type="molecule type" value="Genomic_DNA"/>
</dbReference>
<accession>A0A0D2PBT2</accession>
<organism evidence="4 5">
    <name type="scientific">Hypholoma sublateritium (strain FD-334 SS-4)</name>
    <dbReference type="NCBI Taxonomy" id="945553"/>
    <lineage>
        <taxon>Eukaryota</taxon>
        <taxon>Fungi</taxon>
        <taxon>Dikarya</taxon>
        <taxon>Basidiomycota</taxon>
        <taxon>Agaricomycotina</taxon>
        <taxon>Agaricomycetes</taxon>
        <taxon>Agaricomycetidae</taxon>
        <taxon>Agaricales</taxon>
        <taxon>Agaricineae</taxon>
        <taxon>Strophariaceae</taxon>
        <taxon>Hypholoma</taxon>
    </lineage>
</organism>
<evidence type="ECO:0000313" key="5">
    <source>
        <dbReference type="Proteomes" id="UP000054270"/>
    </source>
</evidence>
<protein>
    <submittedName>
        <fullName evidence="4">Uncharacterized protein</fullName>
    </submittedName>
</protein>
<feature type="signal peptide" evidence="3">
    <location>
        <begin position="1"/>
        <end position="20"/>
    </location>
</feature>
<dbReference type="SUPFAM" id="SSF58100">
    <property type="entry name" value="Bacterial hemolysins"/>
    <property type="match status" value="1"/>
</dbReference>
<evidence type="ECO:0000313" key="4">
    <source>
        <dbReference type="EMBL" id="KJA17725.1"/>
    </source>
</evidence>
<reference evidence="5" key="1">
    <citation type="submission" date="2014-04" db="EMBL/GenBank/DDBJ databases">
        <title>Evolutionary Origins and Diversification of the Mycorrhizal Mutualists.</title>
        <authorList>
            <consortium name="DOE Joint Genome Institute"/>
            <consortium name="Mycorrhizal Genomics Consortium"/>
            <person name="Kohler A."/>
            <person name="Kuo A."/>
            <person name="Nagy L.G."/>
            <person name="Floudas D."/>
            <person name="Copeland A."/>
            <person name="Barry K.W."/>
            <person name="Cichocki N."/>
            <person name="Veneault-Fourrey C."/>
            <person name="LaButti K."/>
            <person name="Lindquist E.A."/>
            <person name="Lipzen A."/>
            <person name="Lundell T."/>
            <person name="Morin E."/>
            <person name="Murat C."/>
            <person name="Riley R."/>
            <person name="Ohm R."/>
            <person name="Sun H."/>
            <person name="Tunlid A."/>
            <person name="Henrissat B."/>
            <person name="Grigoriev I.V."/>
            <person name="Hibbett D.S."/>
            <person name="Martin F."/>
        </authorList>
    </citation>
    <scope>NUCLEOTIDE SEQUENCE [LARGE SCALE GENOMIC DNA]</scope>
    <source>
        <strain evidence="5">FD-334 SS-4</strain>
    </source>
</reference>
<dbReference type="OMA" id="DMYAKGQ"/>
<dbReference type="OrthoDB" id="3026155at2759"/>
<evidence type="ECO:0000256" key="3">
    <source>
        <dbReference type="SAM" id="SignalP"/>
    </source>
</evidence>
<dbReference type="AlphaFoldDB" id="A0A0D2PBT2"/>
<gene>
    <name evidence="4" type="ORF">HYPSUDRAFT_218685</name>
</gene>
<keyword evidence="2" id="KW-0812">Transmembrane</keyword>
<feature type="region of interest" description="Disordered" evidence="1">
    <location>
        <begin position="437"/>
        <end position="467"/>
    </location>
</feature>
<keyword evidence="2" id="KW-1133">Transmembrane helix</keyword>
<dbReference type="Gene3D" id="1.20.1170.10">
    <property type="match status" value="1"/>
</dbReference>
<keyword evidence="5" id="KW-1185">Reference proteome</keyword>
<dbReference type="Proteomes" id="UP000054270">
    <property type="component" value="Unassembled WGS sequence"/>
</dbReference>
<feature type="transmembrane region" description="Helical" evidence="2">
    <location>
        <begin position="266"/>
        <end position="291"/>
    </location>
</feature>
<feature type="chain" id="PRO_5002265775" evidence="3">
    <location>
        <begin position="21"/>
        <end position="550"/>
    </location>
</feature>